<dbReference type="PANTHER" id="PTHR11461:SF211">
    <property type="entry name" value="GH10112P-RELATED"/>
    <property type="match status" value="1"/>
</dbReference>
<dbReference type="PANTHER" id="PTHR11461">
    <property type="entry name" value="SERINE PROTEASE INHIBITOR, SERPIN"/>
    <property type="match status" value="1"/>
</dbReference>
<dbReference type="GO" id="GO:0004867">
    <property type="term" value="F:serine-type endopeptidase inhibitor activity"/>
    <property type="evidence" value="ECO:0007669"/>
    <property type="project" value="InterPro"/>
</dbReference>
<comment type="caution">
    <text evidence="4">The sequence shown here is derived from an EMBL/GenBank/DDBJ whole genome shotgun (WGS) entry which is preliminary data.</text>
</comment>
<dbReference type="InterPro" id="IPR023796">
    <property type="entry name" value="Serpin_dom"/>
</dbReference>
<dbReference type="InterPro" id="IPR042185">
    <property type="entry name" value="Serpin_sf_2"/>
</dbReference>
<dbReference type="CDD" id="cd02043">
    <property type="entry name" value="serpinP_plants"/>
    <property type="match status" value="1"/>
</dbReference>
<sequence>MDILHAITKQTDFSLKLAEQFMSTDENKNRNFVFSPLLVHIGLSMTTFGSGGPTQDQLLGFLGSKSINEIELLLSQLFTPMLDDREALGGPRLSLANGVWVDRSLTLKPTFEKFVVESCKATLKSVDFQSEADEVAKRVNAWAEEKTNGLIKQVLPPDSANNLTRLILANALYFKGTWNNYFHKKLTSDREFFLLNGISVRAPFMTTSGSQYFRAFDGFKVLRLPYKNGRDSEHRKIFHPKVQNKFGFEASKVLKGKGLVRPFSSGGLTEMVRESGPGKELFVAGMFQRSCVEVDEHGTEAASAFAVMCGGGPGPYEPMNFVADHPFMFVVREDVSGVVLFVGQVLNPLSTD</sequence>
<protein>
    <submittedName>
        <fullName evidence="4">Serpin-ZX</fullName>
    </submittedName>
</protein>
<dbReference type="Gene3D" id="3.30.497.10">
    <property type="entry name" value="Antithrombin, subunit I, domain 2"/>
    <property type="match status" value="2"/>
</dbReference>
<dbReference type="SUPFAM" id="SSF56574">
    <property type="entry name" value="Serpins"/>
    <property type="match status" value="1"/>
</dbReference>
<dbReference type="EMBL" id="CACSLK010027752">
    <property type="protein sequence ID" value="CAA0827525.1"/>
    <property type="molecule type" value="Genomic_DNA"/>
</dbReference>
<dbReference type="Gene3D" id="2.30.39.10">
    <property type="entry name" value="Alpha-1-antitrypsin, domain 1"/>
    <property type="match status" value="1"/>
</dbReference>
<dbReference type="PROSITE" id="PS00284">
    <property type="entry name" value="SERPIN"/>
    <property type="match status" value="1"/>
</dbReference>
<dbReference type="InterPro" id="IPR023795">
    <property type="entry name" value="Serpin_CS"/>
</dbReference>
<dbReference type="SMART" id="SM00093">
    <property type="entry name" value="SERPIN"/>
    <property type="match status" value="1"/>
</dbReference>
<reference evidence="4" key="1">
    <citation type="submission" date="2019-12" db="EMBL/GenBank/DDBJ databases">
        <authorList>
            <person name="Scholes J."/>
        </authorList>
    </citation>
    <scope>NUCLEOTIDE SEQUENCE</scope>
</reference>
<evidence type="ECO:0000313" key="4">
    <source>
        <dbReference type="EMBL" id="CAA0827525.1"/>
    </source>
</evidence>
<dbReference type="InterPro" id="IPR042178">
    <property type="entry name" value="Serpin_sf_1"/>
</dbReference>
<comment type="similarity">
    <text evidence="1 2">Belongs to the serpin family.</text>
</comment>
<evidence type="ECO:0000256" key="2">
    <source>
        <dbReference type="RuleBase" id="RU000411"/>
    </source>
</evidence>
<feature type="domain" description="Serpin" evidence="3">
    <location>
        <begin position="15"/>
        <end position="348"/>
    </location>
</feature>
<dbReference type="InterPro" id="IPR036186">
    <property type="entry name" value="Serpin_sf"/>
</dbReference>
<accession>A0A9N7NBS4</accession>
<dbReference type="InterPro" id="IPR000215">
    <property type="entry name" value="Serpin_fam"/>
</dbReference>
<dbReference type="GO" id="GO:0005615">
    <property type="term" value="C:extracellular space"/>
    <property type="evidence" value="ECO:0007669"/>
    <property type="project" value="InterPro"/>
</dbReference>
<dbReference type="AlphaFoldDB" id="A0A9N7NBS4"/>
<organism evidence="4 5">
    <name type="scientific">Striga hermonthica</name>
    <name type="common">Purple witchweed</name>
    <name type="synonym">Buchnera hermonthica</name>
    <dbReference type="NCBI Taxonomy" id="68872"/>
    <lineage>
        <taxon>Eukaryota</taxon>
        <taxon>Viridiplantae</taxon>
        <taxon>Streptophyta</taxon>
        <taxon>Embryophyta</taxon>
        <taxon>Tracheophyta</taxon>
        <taxon>Spermatophyta</taxon>
        <taxon>Magnoliopsida</taxon>
        <taxon>eudicotyledons</taxon>
        <taxon>Gunneridae</taxon>
        <taxon>Pentapetalae</taxon>
        <taxon>asterids</taxon>
        <taxon>lamiids</taxon>
        <taxon>Lamiales</taxon>
        <taxon>Orobanchaceae</taxon>
        <taxon>Buchnereae</taxon>
        <taxon>Striga</taxon>
    </lineage>
</organism>
<name>A0A9N7NBS4_STRHE</name>
<gene>
    <name evidence="4" type="ORF">SHERM_23220</name>
</gene>
<keyword evidence="5" id="KW-1185">Reference proteome</keyword>
<dbReference type="Pfam" id="PF00079">
    <property type="entry name" value="Serpin"/>
    <property type="match status" value="2"/>
</dbReference>
<evidence type="ECO:0000313" key="5">
    <source>
        <dbReference type="Proteomes" id="UP001153555"/>
    </source>
</evidence>
<evidence type="ECO:0000259" key="3">
    <source>
        <dbReference type="SMART" id="SM00093"/>
    </source>
</evidence>
<dbReference type="Proteomes" id="UP001153555">
    <property type="component" value="Unassembled WGS sequence"/>
</dbReference>
<dbReference type="OrthoDB" id="910234at2759"/>
<evidence type="ECO:0000256" key="1">
    <source>
        <dbReference type="ARBA" id="ARBA00009500"/>
    </source>
</evidence>
<proteinExistence type="inferred from homology"/>